<name>A0A922TN75_9LACO</name>
<feature type="transmembrane region" description="Helical" evidence="1">
    <location>
        <begin position="53"/>
        <end position="76"/>
    </location>
</feature>
<dbReference type="InterPro" id="IPR046503">
    <property type="entry name" value="DUF6681"/>
</dbReference>
<protein>
    <submittedName>
        <fullName evidence="2">Uncharacterized protein</fullName>
    </submittedName>
</protein>
<proteinExistence type="predicted"/>
<evidence type="ECO:0000256" key="1">
    <source>
        <dbReference type="SAM" id="Phobius"/>
    </source>
</evidence>
<evidence type="ECO:0000313" key="3">
    <source>
        <dbReference type="Proteomes" id="UP000051085"/>
    </source>
</evidence>
<dbReference type="Proteomes" id="UP000051085">
    <property type="component" value="Unassembled WGS sequence"/>
</dbReference>
<dbReference type="AlphaFoldDB" id="A0A922TN75"/>
<keyword evidence="1" id="KW-1133">Transmembrane helix</keyword>
<comment type="caution">
    <text evidence="2">The sequence shown here is derived from an EMBL/GenBank/DDBJ whole genome shotgun (WGS) entry which is preliminary data.</text>
</comment>
<reference evidence="2 3" key="1">
    <citation type="journal article" date="2015" name="Genome Announc.">
        <title>Expanding the biotechnology potential of lactobacilli through comparative genomics of 213 strains and associated genera.</title>
        <authorList>
            <person name="Sun Z."/>
            <person name="Harris H.M."/>
            <person name="McCann A."/>
            <person name="Guo C."/>
            <person name="Argimon S."/>
            <person name="Zhang W."/>
            <person name="Yang X."/>
            <person name="Jeffery I.B."/>
            <person name="Cooney J.C."/>
            <person name="Kagawa T.F."/>
            <person name="Liu W."/>
            <person name="Song Y."/>
            <person name="Salvetti E."/>
            <person name="Wrobel A."/>
            <person name="Rasinkangas P."/>
            <person name="Parkhill J."/>
            <person name="Rea M.C."/>
            <person name="O'Sullivan O."/>
            <person name="Ritari J."/>
            <person name="Douillard F.P."/>
            <person name="Paul Ross R."/>
            <person name="Yang R."/>
            <person name="Briner A.E."/>
            <person name="Felis G.E."/>
            <person name="de Vos W.M."/>
            <person name="Barrangou R."/>
            <person name="Klaenhammer T.R."/>
            <person name="Caufield P.W."/>
            <person name="Cui Y."/>
            <person name="Zhang H."/>
            <person name="O'Toole P.W."/>
        </authorList>
    </citation>
    <scope>NUCLEOTIDE SEQUENCE [LARGE SCALE GENOMIC DNA]</scope>
    <source>
        <strain evidence="2 3">DSM 8475</strain>
    </source>
</reference>
<sequence length="281" mass="31791">MFSFLDMINSSLSYFNLDTKLKSRIYIGIAAAGDIYLVYVTFRLFANHVWMRAFLYCLAMLAITYFLYLNFVFYFLGRTSQFDFLSPRFAKVTGQKFDTASGNPNPSIAAQQQLAQELANNSNGVFNGADTIPAVVAIDDHEQRNLQVIVDRLLKEGIFVNDYSGLSDREIVEQYAQTNRPVPALNARSVPPYFELVHDQLRHRLEIYIGMNQMERRAVGHIVKIGLTDAATAHHRYQIYLANLAVVGGPNKIPGRRGSTIMTTADYGLNAQVAYRERPKE</sequence>
<dbReference type="EMBL" id="AZGO01000012">
    <property type="protein sequence ID" value="KRM37741.1"/>
    <property type="molecule type" value="Genomic_DNA"/>
</dbReference>
<dbReference type="GeneID" id="87979408"/>
<accession>A0A922TN75</accession>
<dbReference type="RefSeq" id="WP_057805960.1">
    <property type="nucleotide sequence ID" value="NZ_AZGO01000012.1"/>
</dbReference>
<keyword evidence="1" id="KW-0812">Transmembrane</keyword>
<keyword evidence="1" id="KW-0472">Membrane</keyword>
<gene>
    <name evidence="2" type="ORF">FD34_GL001018</name>
</gene>
<evidence type="ECO:0000313" key="2">
    <source>
        <dbReference type="EMBL" id="KRM37741.1"/>
    </source>
</evidence>
<feature type="transmembrane region" description="Helical" evidence="1">
    <location>
        <begin position="25"/>
        <end position="46"/>
    </location>
</feature>
<dbReference type="Pfam" id="PF20386">
    <property type="entry name" value="DUF6681"/>
    <property type="match status" value="1"/>
</dbReference>
<organism evidence="2 3">
    <name type="scientific">Limosilactobacillus pontis DSM 8475</name>
    <dbReference type="NCBI Taxonomy" id="1423794"/>
    <lineage>
        <taxon>Bacteria</taxon>
        <taxon>Bacillati</taxon>
        <taxon>Bacillota</taxon>
        <taxon>Bacilli</taxon>
        <taxon>Lactobacillales</taxon>
        <taxon>Lactobacillaceae</taxon>
        <taxon>Limosilactobacillus</taxon>
    </lineage>
</organism>